<dbReference type="PANTHER" id="PTHR38643:SF1">
    <property type="entry name" value="PURINE NUCLEOSIDE PERMEASE C285.05-RELATED"/>
    <property type="match status" value="1"/>
</dbReference>
<dbReference type="SUPFAM" id="SSF53167">
    <property type="entry name" value="Purine and uridine phosphorylases"/>
    <property type="match status" value="1"/>
</dbReference>
<sequence>MKAARTGPDRYRPRLLASVAARLVSLAVFAVTTAFAAGASATSPLPIKAVVVTMFENGEARGDEPGELQFWAERSDIAQEYPFPLGEFPLFLTTDGVLILCVGGGIPNATASIMALGLDARFDLSRAYWLVAGISGGDPEDVSLGSAVWANHVVDGDLVYEIDGREIPDHWPYGFIPLGAKEPAQGPQDVSDGWTLDTIHFPLNPQLAAWAFETSRNVDIPDMPGIREFRKQYEGYPEAMRAPFVTRGDTLSASTYWHGGMLNTWANDWLRVYAGDDASFMTSNMEDSGTLTALHRLDRTGLVDASRVMVLRTVSNYTLPPPGKAPAWSTTAPYPDNGLPALEAAYRVGSAVIDAIIDGWDHYSDTLPGPADGDAAGDTATAALTAADVGIAAAPSASAGHAEADSSTVPVIFDTDMAIDDWAALLFLLREPAIDLRAVTVAGSGEAHCEPGERNALALMDLTRPGNAIPVSCGDPWPLDGYFVFPTAWQDDMDSLSGVPVPASEREPYDGHAVELIHAAIADSEQPVVLLATGPLTNIAQWLDRYPEDRNRVSRLVIMGGALDARGNIIVPGFTDNNPNTRAEWNLYVDPVAARRVLESGLPMELVGLDVTNHVQVTPVVAEAFKQRADNPAADFWSAVLDANDWFIDSGEYYFWDVLAALAVVDRERYCGGEPLALSVDYRYTDRPWPGTSDMDMPAANWRGKPRRHLDAESAGVLRLLPDAPATTLVCQQTDAEAAFEHFISTLTDAQGGAGDE</sequence>
<dbReference type="Pfam" id="PF01156">
    <property type="entry name" value="IU_nuc_hydro"/>
    <property type="match status" value="1"/>
</dbReference>
<dbReference type="EMBL" id="SLWX01000001">
    <property type="protein sequence ID" value="TCO78600.1"/>
    <property type="molecule type" value="Genomic_DNA"/>
</dbReference>
<evidence type="ECO:0000313" key="4">
    <source>
        <dbReference type="Proteomes" id="UP000294980"/>
    </source>
</evidence>
<proteinExistence type="predicted"/>
<feature type="signal peptide" evidence="1">
    <location>
        <begin position="1"/>
        <end position="36"/>
    </location>
</feature>
<accession>A0A4V2SCA6</accession>
<dbReference type="GO" id="GO:0016799">
    <property type="term" value="F:hydrolase activity, hydrolyzing N-glycosyl compounds"/>
    <property type="evidence" value="ECO:0007669"/>
    <property type="project" value="InterPro"/>
</dbReference>
<keyword evidence="4" id="KW-1185">Reference proteome</keyword>
<gene>
    <name evidence="3" type="ORF">EV688_101418</name>
</gene>
<dbReference type="InterPro" id="IPR001910">
    <property type="entry name" value="Inosine/uridine_hydrolase_dom"/>
</dbReference>
<reference evidence="3 4" key="1">
    <citation type="submission" date="2019-03" db="EMBL/GenBank/DDBJ databases">
        <title>Genomic Encyclopedia of Type Strains, Phase IV (KMG-IV): sequencing the most valuable type-strain genomes for metagenomic binning, comparative biology and taxonomic classification.</title>
        <authorList>
            <person name="Goeker M."/>
        </authorList>
    </citation>
    <scope>NUCLEOTIDE SEQUENCE [LARGE SCALE GENOMIC DNA]</scope>
    <source>
        <strain evidence="3 4">DSM 23344</strain>
    </source>
</reference>
<organism evidence="3 4">
    <name type="scientific">Chromatocurvus halotolerans</name>
    <dbReference type="NCBI Taxonomy" id="1132028"/>
    <lineage>
        <taxon>Bacteria</taxon>
        <taxon>Pseudomonadati</taxon>
        <taxon>Pseudomonadota</taxon>
        <taxon>Gammaproteobacteria</taxon>
        <taxon>Cellvibrionales</taxon>
        <taxon>Halieaceae</taxon>
        <taxon>Chromatocurvus</taxon>
    </lineage>
</organism>
<protein>
    <submittedName>
        <fullName evidence="3">Purine nucleoside permease</fullName>
    </submittedName>
</protein>
<dbReference type="AlphaFoldDB" id="A0A4V2SCA6"/>
<dbReference type="PANTHER" id="PTHR38643">
    <property type="entry name" value="PURINE NUCLEOSIDE PERMEASE C285.05-RELATED"/>
    <property type="match status" value="1"/>
</dbReference>
<keyword evidence="1" id="KW-0732">Signal</keyword>
<dbReference type="InterPro" id="IPR009486">
    <property type="entry name" value="Pur_nuclsid_perm"/>
</dbReference>
<dbReference type="SUPFAM" id="SSF53590">
    <property type="entry name" value="Nucleoside hydrolase"/>
    <property type="match status" value="1"/>
</dbReference>
<dbReference type="Gene3D" id="3.40.50.1580">
    <property type="entry name" value="Nucleoside phosphorylase domain"/>
    <property type="match status" value="1"/>
</dbReference>
<feature type="domain" description="Inosine/uridine-preferring nucleoside hydrolase" evidence="2">
    <location>
        <begin position="411"/>
        <end position="683"/>
    </location>
</feature>
<evidence type="ECO:0000259" key="2">
    <source>
        <dbReference type="Pfam" id="PF01156"/>
    </source>
</evidence>
<dbReference type="Pfam" id="PF06516">
    <property type="entry name" value="NUP"/>
    <property type="match status" value="1"/>
</dbReference>
<dbReference type="Gene3D" id="3.90.245.10">
    <property type="entry name" value="Ribonucleoside hydrolase-like"/>
    <property type="match status" value="1"/>
</dbReference>
<dbReference type="RefSeq" id="WP_240624311.1">
    <property type="nucleotide sequence ID" value="NZ_QQSW01000006.1"/>
</dbReference>
<feature type="chain" id="PRO_5020282850" evidence="1">
    <location>
        <begin position="37"/>
        <end position="757"/>
    </location>
</feature>
<evidence type="ECO:0000256" key="1">
    <source>
        <dbReference type="SAM" id="SignalP"/>
    </source>
</evidence>
<dbReference type="GO" id="GO:0009116">
    <property type="term" value="P:nucleoside metabolic process"/>
    <property type="evidence" value="ECO:0007669"/>
    <property type="project" value="InterPro"/>
</dbReference>
<dbReference type="Proteomes" id="UP000294980">
    <property type="component" value="Unassembled WGS sequence"/>
</dbReference>
<dbReference type="InterPro" id="IPR036452">
    <property type="entry name" value="Ribo_hydro-like"/>
</dbReference>
<comment type="caution">
    <text evidence="3">The sequence shown here is derived from an EMBL/GenBank/DDBJ whole genome shotgun (WGS) entry which is preliminary data.</text>
</comment>
<dbReference type="InterPro" id="IPR035994">
    <property type="entry name" value="Nucleoside_phosphorylase_sf"/>
</dbReference>
<name>A0A4V2SCA6_9GAMM</name>
<dbReference type="GO" id="GO:0055085">
    <property type="term" value="P:transmembrane transport"/>
    <property type="evidence" value="ECO:0007669"/>
    <property type="project" value="InterPro"/>
</dbReference>
<evidence type="ECO:0000313" key="3">
    <source>
        <dbReference type="EMBL" id="TCO78600.1"/>
    </source>
</evidence>